<evidence type="ECO:0000313" key="2">
    <source>
        <dbReference type="Proteomes" id="UP000887565"/>
    </source>
</evidence>
<feature type="transmembrane region" description="Helical" evidence="1">
    <location>
        <begin position="96"/>
        <end position="117"/>
    </location>
</feature>
<dbReference type="WBParaSite" id="nRc.2.0.1.t05547-RA">
    <property type="protein sequence ID" value="nRc.2.0.1.t05547-RA"/>
    <property type="gene ID" value="nRc.2.0.1.g05547"/>
</dbReference>
<keyword evidence="1" id="KW-0812">Transmembrane</keyword>
<protein>
    <submittedName>
        <fullName evidence="3">Uncharacterized protein</fullName>
    </submittedName>
</protein>
<keyword evidence="1" id="KW-1133">Transmembrane helix</keyword>
<accession>A0A915HVH5</accession>
<organism evidence="2 3">
    <name type="scientific">Romanomermis culicivorax</name>
    <name type="common">Nematode worm</name>
    <dbReference type="NCBI Taxonomy" id="13658"/>
    <lineage>
        <taxon>Eukaryota</taxon>
        <taxon>Metazoa</taxon>
        <taxon>Ecdysozoa</taxon>
        <taxon>Nematoda</taxon>
        <taxon>Enoplea</taxon>
        <taxon>Dorylaimia</taxon>
        <taxon>Mermithida</taxon>
        <taxon>Mermithoidea</taxon>
        <taxon>Mermithidae</taxon>
        <taxon>Romanomermis</taxon>
    </lineage>
</organism>
<evidence type="ECO:0000256" key="1">
    <source>
        <dbReference type="SAM" id="Phobius"/>
    </source>
</evidence>
<dbReference type="Proteomes" id="UP000887565">
    <property type="component" value="Unplaced"/>
</dbReference>
<keyword evidence="1" id="KW-0472">Membrane</keyword>
<keyword evidence="2" id="KW-1185">Reference proteome</keyword>
<dbReference type="AlphaFoldDB" id="A0A915HVH5"/>
<evidence type="ECO:0000313" key="3">
    <source>
        <dbReference type="WBParaSite" id="nRc.2.0.1.t05547-RA"/>
    </source>
</evidence>
<proteinExistence type="predicted"/>
<reference evidence="3" key="1">
    <citation type="submission" date="2022-11" db="UniProtKB">
        <authorList>
            <consortium name="WormBaseParasite"/>
        </authorList>
    </citation>
    <scope>IDENTIFICATION</scope>
</reference>
<name>A0A915HVH5_ROMCU</name>
<sequence length="176" mass="19604">MVCTGVPKTSTPYFSKIPFLYNSTPQFKAVWPPKVNKIPSALKSLTALTKTSNKSSRSAGPAIVQVIIICDNNLKNGHNIWDKEIRKSTRQWSLQTLPFIVPFSRMIFVSFLVSILYKIGTLCFLKKFDKLSTLFQWLGCSQILSTTKADAQTLSDSKNFRIPFSSTACESLGGTP</sequence>